<dbReference type="Gene3D" id="3.30.470.20">
    <property type="entry name" value="ATP-grasp fold, B domain"/>
    <property type="match status" value="1"/>
</dbReference>
<reference evidence="3 4" key="1">
    <citation type="submission" date="2023-11" db="EMBL/GenBank/DDBJ databases">
        <title>Draft genome of Azohydromonas lata strain H1 (DSM1123), a polyhydroxyalkanoate producer.</title>
        <authorList>
            <person name="Traversa D."/>
            <person name="D'Addabbo P."/>
            <person name="Pazzani C."/>
            <person name="Manzari C."/>
            <person name="Chiara M."/>
            <person name="Scrascia M."/>
        </authorList>
    </citation>
    <scope>NUCLEOTIDE SEQUENCE [LARGE SCALE GENOMIC DNA]</scope>
    <source>
        <strain evidence="3 4">H1</strain>
    </source>
</reference>
<proteinExistence type="predicted"/>
<accession>A0ABU5IAY6</accession>
<dbReference type="InterPro" id="IPR011761">
    <property type="entry name" value="ATP-grasp"/>
</dbReference>
<keyword evidence="4" id="KW-1185">Reference proteome</keyword>
<keyword evidence="1" id="KW-0547">Nucleotide-binding</keyword>
<dbReference type="EMBL" id="JAXOJX010000007">
    <property type="protein sequence ID" value="MDZ5456259.1"/>
    <property type="molecule type" value="Genomic_DNA"/>
</dbReference>
<evidence type="ECO:0000313" key="3">
    <source>
        <dbReference type="EMBL" id="MDZ5456259.1"/>
    </source>
</evidence>
<gene>
    <name evidence="3" type="ORF">SM757_06700</name>
</gene>
<comment type="caution">
    <text evidence="3">The sequence shown here is derived from an EMBL/GenBank/DDBJ whole genome shotgun (WGS) entry which is preliminary data.</text>
</comment>
<keyword evidence="1" id="KW-0067">ATP-binding</keyword>
<feature type="domain" description="ATP-grasp" evidence="2">
    <location>
        <begin position="74"/>
        <end position="257"/>
    </location>
</feature>
<dbReference type="SUPFAM" id="SSF56059">
    <property type="entry name" value="Glutathione synthetase ATP-binding domain-like"/>
    <property type="match status" value="1"/>
</dbReference>
<dbReference type="PROSITE" id="PS50975">
    <property type="entry name" value="ATP_GRASP"/>
    <property type="match status" value="1"/>
</dbReference>
<protein>
    <recommendedName>
        <fullName evidence="2">ATP-grasp domain-containing protein</fullName>
    </recommendedName>
</protein>
<name>A0ABU5IAY6_9BURK</name>
<dbReference type="RefSeq" id="WP_322464870.1">
    <property type="nucleotide sequence ID" value="NZ_JAXOJX010000007.1"/>
</dbReference>
<organism evidence="3 4">
    <name type="scientific">Azohydromonas lata</name>
    <dbReference type="NCBI Taxonomy" id="45677"/>
    <lineage>
        <taxon>Bacteria</taxon>
        <taxon>Pseudomonadati</taxon>
        <taxon>Pseudomonadota</taxon>
        <taxon>Betaproteobacteria</taxon>
        <taxon>Burkholderiales</taxon>
        <taxon>Sphaerotilaceae</taxon>
        <taxon>Azohydromonas</taxon>
    </lineage>
</organism>
<dbReference type="Proteomes" id="UP001293718">
    <property type="component" value="Unassembled WGS sequence"/>
</dbReference>
<evidence type="ECO:0000256" key="1">
    <source>
        <dbReference type="PROSITE-ProRule" id="PRU00409"/>
    </source>
</evidence>
<evidence type="ECO:0000259" key="2">
    <source>
        <dbReference type="PROSITE" id="PS50975"/>
    </source>
</evidence>
<evidence type="ECO:0000313" key="4">
    <source>
        <dbReference type="Proteomes" id="UP001293718"/>
    </source>
</evidence>
<sequence>MALRLTHRRGDNWTGLLAALQQFEPQRVVPLDDQAVLLLAQLWQRQRPVLKPFEAVLRESLGDLETLALRGRRKALVALGDVVLQPEAWHPGHDETLRDWAEKQQWRCALKLESTFAGTGVELVSSRSEFDAAFERLQGTGRPLIAQALIQGQMAMRACLAQGGRVVAGLSLLKTEQHPATGPATRVRAVAHEDMKLACEKLAAHWRIDGYFSLDFMIDDASGRAFVLECNPRAVAWLHLGHLAGVDLIGAFVDSLSHSGMAPQLETPPSAQEIALFPREWVRDPRSPFLTGSAHDVPWAYPALVTRLMQEGLREVATRRRARMAPAQPAA</sequence>